<dbReference type="RefSeq" id="WP_113971375.1">
    <property type="nucleotide sequence ID" value="NZ_QNRJ01000029.1"/>
</dbReference>
<dbReference type="InterPro" id="IPR025139">
    <property type="entry name" value="DUF4062"/>
</dbReference>
<feature type="domain" description="DUF4062" evidence="1">
    <location>
        <begin position="6"/>
        <end position="91"/>
    </location>
</feature>
<dbReference type="OrthoDB" id="2899841at2"/>
<protein>
    <submittedName>
        <fullName evidence="2">Uncharacterized protein DUF4062</fullName>
    </submittedName>
</protein>
<comment type="caution">
    <text evidence="2">The sequence shown here is derived from an EMBL/GenBank/DDBJ whole genome shotgun (WGS) entry which is preliminary data.</text>
</comment>
<gene>
    <name evidence="2" type="ORF">DET59_12930</name>
</gene>
<accession>A0A366ECE1</accession>
<dbReference type="AlphaFoldDB" id="A0A366ECE1"/>
<evidence type="ECO:0000313" key="2">
    <source>
        <dbReference type="EMBL" id="RBP00008.1"/>
    </source>
</evidence>
<proteinExistence type="predicted"/>
<sequence>MAEPVKVFISSAAESGLRLLREQVHTELKTMEHYPQMYEKDFGPWPPQELVENCLEHVGKSDIFLLFVSHKAGNYIEAYKATVTHCEFQAAHQNNKHIIVFVQEDIYRLFWYDLRFMIAEMVEEYKKSHHGMEPDTYKDIAEEAWNKHPEKSDSIDSYVWGFLFDIYQKGHYLEQIALGVDTIKTIKRYFSDLFRKGSRYLALKDEIDEQISEGPTYRKHAEFTSRMIDYLREGEIQNPRMFLEYLQRFLKKGIIYSKPGTVFEKVLGEYESCSGSTLYKKADQELQLIAASGMASDDNSAYSLEDSTSYVVRAFESENPELFYSEEKRQLYLGVKSGHYVICFHYPVDSFWTEETVQRFKEDIMRDIIETEPALFRNFAIKLLGGIK</sequence>
<name>A0A366ECE1_9BACI</name>
<organism evidence="2 3">
    <name type="scientific">Rossellomorea aquimaris</name>
    <dbReference type="NCBI Taxonomy" id="189382"/>
    <lineage>
        <taxon>Bacteria</taxon>
        <taxon>Bacillati</taxon>
        <taxon>Bacillota</taxon>
        <taxon>Bacilli</taxon>
        <taxon>Bacillales</taxon>
        <taxon>Bacillaceae</taxon>
        <taxon>Rossellomorea</taxon>
    </lineage>
</organism>
<dbReference type="Proteomes" id="UP000252118">
    <property type="component" value="Unassembled WGS sequence"/>
</dbReference>
<evidence type="ECO:0000259" key="1">
    <source>
        <dbReference type="Pfam" id="PF13271"/>
    </source>
</evidence>
<evidence type="ECO:0000313" key="3">
    <source>
        <dbReference type="Proteomes" id="UP000252118"/>
    </source>
</evidence>
<reference evidence="2 3" key="1">
    <citation type="submission" date="2018-06" db="EMBL/GenBank/DDBJ databases">
        <title>Freshwater and sediment microbial communities from various areas in North America, analyzing microbe dynamics in response to fracking.</title>
        <authorList>
            <person name="Lamendella R."/>
        </authorList>
    </citation>
    <scope>NUCLEOTIDE SEQUENCE [LARGE SCALE GENOMIC DNA]</scope>
    <source>
        <strain evidence="2 3">97B</strain>
    </source>
</reference>
<dbReference type="Pfam" id="PF13271">
    <property type="entry name" value="DUF4062"/>
    <property type="match status" value="1"/>
</dbReference>
<dbReference type="EMBL" id="QNRJ01000029">
    <property type="protein sequence ID" value="RBP00008.1"/>
    <property type="molecule type" value="Genomic_DNA"/>
</dbReference>